<dbReference type="STRING" id="1128970.SAMN04487935_1048"/>
<dbReference type="InterPro" id="IPR043519">
    <property type="entry name" value="NT_sf"/>
</dbReference>
<keyword evidence="3" id="KW-1185">Reference proteome</keyword>
<gene>
    <name evidence="2" type="ORF">SAMN04487935_1048</name>
</gene>
<evidence type="ECO:0000313" key="2">
    <source>
        <dbReference type="EMBL" id="SDJ57347.1"/>
    </source>
</evidence>
<dbReference type="SUPFAM" id="SSF81301">
    <property type="entry name" value="Nucleotidyltransferase"/>
    <property type="match status" value="1"/>
</dbReference>
<accession>A0A1G8UUW2</accession>
<dbReference type="Pfam" id="PF18144">
    <property type="entry name" value="SMODS"/>
    <property type="match status" value="1"/>
</dbReference>
<dbReference type="RefSeq" id="WP_091392559.1">
    <property type="nucleotide sequence ID" value="NZ_BKAI01000021.1"/>
</dbReference>
<proteinExistence type="predicted"/>
<dbReference type="OrthoDB" id="8887021at2"/>
<name>A0A1G8UUW2_9FLAO</name>
<evidence type="ECO:0000313" key="3">
    <source>
        <dbReference type="Proteomes" id="UP000199580"/>
    </source>
</evidence>
<reference evidence="2 3" key="1">
    <citation type="submission" date="2016-10" db="EMBL/GenBank/DDBJ databases">
        <authorList>
            <person name="de Groot N.N."/>
        </authorList>
    </citation>
    <scope>NUCLEOTIDE SEQUENCE [LARGE SCALE GENOMIC DNA]</scope>
    <source>
        <strain evidence="2 3">CGMCC 1.10076</strain>
    </source>
</reference>
<evidence type="ECO:0000256" key="1">
    <source>
        <dbReference type="SAM" id="MobiDB-lite"/>
    </source>
</evidence>
<evidence type="ECO:0008006" key="4">
    <source>
        <dbReference type="Google" id="ProtNLM"/>
    </source>
</evidence>
<dbReference type="Proteomes" id="UP000199580">
    <property type="component" value="Unassembled WGS sequence"/>
</dbReference>
<dbReference type="EMBL" id="FNEZ01000002">
    <property type="protein sequence ID" value="SDJ57347.1"/>
    <property type="molecule type" value="Genomic_DNA"/>
</dbReference>
<protein>
    <recommendedName>
        <fullName evidence="4">Nucleotidyltransferase</fullName>
    </recommendedName>
</protein>
<dbReference type="AlphaFoldDB" id="A0A1G8UUW2"/>
<feature type="region of interest" description="Disordered" evidence="1">
    <location>
        <begin position="347"/>
        <end position="386"/>
    </location>
</feature>
<dbReference type="Gene3D" id="3.30.460.10">
    <property type="entry name" value="Beta Polymerase, domain 2"/>
    <property type="match status" value="1"/>
</dbReference>
<sequence length="386" mass="44277">MGNINTYFSDFLTGIRLTTTQKDDAKRGHTTLRNRLLADEDLKDIIVTTFLQGSYRRSTAVRPLGEKRADVDVIVVTTLDRNKVNPKDALEKFEPFVEKYYKDKWERQGRSIGISLSYVDLDIVVTSAPSEADKTSLRSKSVTTDMSLEDLMTPSYDWRLSKSWSEPDIMKAYSQLSESVRAEAEWKLEPLWIPDRDADIWEETHPLEQIRWTRDKNKMTNGNYVNVVKALKWWRTLKVTDLKYPKGYPIEHMIGDCCPDDAKSIADGVVRTFENFVSNYSTNRAWGTVPKFPDRGVPSHDVWHRITSDDFITFYDHMKDYATKARDAYDETSLRKATEKWQDIFGTKFPLAPEDDDEDGGSNKGSGPSGFTPRTEVTEPGSSRFA</sequence>
<organism evidence="2 3">
    <name type="scientific">Flavobacterium noncentrifugens</name>
    <dbReference type="NCBI Taxonomy" id="1128970"/>
    <lineage>
        <taxon>Bacteria</taxon>
        <taxon>Pseudomonadati</taxon>
        <taxon>Bacteroidota</taxon>
        <taxon>Flavobacteriia</taxon>
        <taxon>Flavobacteriales</taxon>
        <taxon>Flavobacteriaceae</taxon>
        <taxon>Flavobacterium</taxon>
    </lineage>
</organism>